<protein>
    <submittedName>
        <fullName evidence="1">Uncharacterized protein</fullName>
    </submittedName>
</protein>
<feature type="non-terminal residue" evidence="1">
    <location>
        <position position="1"/>
    </location>
</feature>
<gene>
    <name evidence="1" type="ORF">AMJ82_03700</name>
</gene>
<dbReference type="Proteomes" id="UP000051717">
    <property type="component" value="Unassembled WGS sequence"/>
</dbReference>
<evidence type="ECO:0000313" key="1">
    <source>
        <dbReference type="EMBL" id="KPK70162.1"/>
    </source>
</evidence>
<accession>A0A0S8GC98</accession>
<evidence type="ECO:0000313" key="2">
    <source>
        <dbReference type="Proteomes" id="UP000051717"/>
    </source>
</evidence>
<sequence>PSPLNMEDGREIIISFTRDDRYSLVPVTVENGEPLDYRSNQWYGKGRQLEVDSLDFPTLARTGLHSEAELDRTETITGVPVAEITRIGRPEAYSTAGFMSRDEEIVSVLRGDNGLVRQLGLTHPQCARPLFHVFNLILAGRRDSERANVGGILYNGRRVHLDFWGSKGWQESIFDDEILGYWEIEMRRELDQEEKAFLSSRYSHLSEGEMAELTEKLAHIHTGEMVPFYIMRYGFYEGHTSYRADPIAVASIFGLRSIREIESAFEGRLYEVLTHHFPGEKGGE</sequence>
<comment type="caution">
    <text evidence="1">The sequence shown here is derived from an EMBL/GenBank/DDBJ whole genome shotgun (WGS) entry which is preliminary data.</text>
</comment>
<reference evidence="1 2" key="1">
    <citation type="journal article" date="2015" name="Microbiome">
        <title>Genomic resolution of linkages in carbon, nitrogen, and sulfur cycling among widespread estuary sediment bacteria.</title>
        <authorList>
            <person name="Baker B.J."/>
            <person name="Lazar C.S."/>
            <person name="Teske A.P."/>
            <person name="Dick G.J."/>
        </authorList>
    </citation>
    <scope>NUCLEOTIDE SEQUENCE [LARGE SCALE GENOMIC DNA]</scope>
    <source>
        <strain evidence="1">SM23_40</strain>
    </source>
</reference>
<dbReference type="EMBL" id="LJUI01000020">
    <property type="protein sequence ID" value="KPK70162.1"/>
    <property type="molecule type" value="Genomic_DNA"/>
</dbReference>
<dbReference type="AlphaFoldDB" id="A0A0S8GC98"/>
<proteinExistence type="predicted"/>
<organism evidence="1 2">
    <name type="scientific">candidate division TA06 bacterium SM23_40</name>
    <dbReference type="NCBI Taxonomy" id="1703774"/>
    <lineage>
        <taxon>Bacteria</taxon>
        <taxon>Bacteria division TA06</taxon>
    </lineage>
</organism>
<name>A0A0S8GC98_UNCT6</name>